<keyword evidence="2 5" id="KW-0812">Transmembrane</keyword>
<comment type="subcellular location">
    <subcellularLocation>
        <location evidence="1">Membrane</location>
    </subcellularLocation>
</comment>
<dbReference type="Pfam" id="PF07219">
    <property type="entry name" value="HemY_N"/>
    <property type="match status" value="1"/>
</dbReference>
<sequence>MIGIIILIVAIVVVLAVTPFVLDEKGYVLISFNNTTIEGTIVSFCIMAAITAAVLYLTYKLVRYLLSIYHNTKHGFFARSQERKHAAIEQALWSAINDDYEHMEQALSGNSVPSKFEDIRLALLAKAALTNNQADKALERLFEISPENQLKVAKLWLASGDSSAIESQMRTSAEAKKATPLELKLYAEVLVQQQHFTALEEFLPRLLRKKALNETQWTQLFNAYFSALDDDKLTGKYKQLPKKLQAHAHNAYLMQMAQAGQLSVIESDLIKMVKHNEQHLLLANILSKTTAADAVKLQTTIQERLKKDDSNNALLLALACLANAQGDYDLAARIFDKALNSDNKKQFFEQAALSYKNSAQAEKALVLYQ</sequence>
<dbReference type="GO" id="GO:0016020">
    <property type="term" value="C:membrane"/>
    <property type="evidence" value="ECO:0007669"/>
    <property type="project" value="UniProtKB-SubCell"/>
</dbReference>
<feature type="domain" description="HemY N-terminal" evidence="6">
    <location>
        <begin position="26"/>
        <end position="129"/>
    </location>
</feature>
<dbReference type="AlphaFoldDB" id="A0A2K4XDG8"/>
<proteinExistence type="predicted"/>
<evidence type="ECO:0000256" key="2">
    <source>
        <dbReference type="ARBA" id="ARBA00022692"/>
    </source>
</evidence>
<keyword evidence="4 5" id="KW-0472">Membrane</keyword>
<protein>
    <submittedName>
        <fullName evidence="7">Heme biosynthesis protein</fullName>
    </submittedName>
</protein>
<dbReference type="EMBL" id="LT965928">
    <property type="protein sequence ID" value="SOU42373.1"/>
    <property type="molecule type" value="Genomic_DNA"/>
</dbReference>
<dbReference type="InterPro" id="IPR010817">
    <property type="entry name" value="HemY_N"/>
</dbReference>
<evidence type="ECO:0000256" key="3">
    <source>
        <dbReference type="ARBA" id="ARBA00022989"/>
    </source>
</evidence>
<evidence type="ECO:0000256" key="1">
    <source>
        <dbReference type="ARBA" id="ARBA00004370"/>
    </source>
</evidence>
<evidence type="ECO:0000256" key="5">
    <source>
        <dbReference type="SAM" id="Phobius"/>
    </source>
</evidence>
<evidence type="ECO:0000313" key="7">
    <source>
        <dbReference type="EMBL" id="SOU42373.1"/>
    </source>
</evidence>
<feature type="transmembrane region" description="Helical" evidence="5">
    <location>
        <begin position="40"/>
        <end position="59"/>
    </location>
</feature>
<dbReference type="OrthoDB" id="7067577at2"/>
<dbReference type="GeneID" id="93665077"/>
<organism evidence="7 8">
    <name type="scientific">Pseudoalteromonas carrageenovora IAM 12662</name>
    <dbReference type="NCBI Taxonomy" id="1314868"/>
    <lineage>
        <taxon>Bacteria</taxon>
        <taxon>Pseudomonadati</taxon>
        <taxon>Pseudomonadota</taxon>
        <taxon>Gammaproteobacteria</taxon>
        <taxon>Alteromonadales</taxon>
        <taxon>Pseudoalteromonadaceae</taxon>
        <taxon>Pseudoalteromonas</taxon>
    </lineage>
</organism>
<keyword evidence="3 5" id="KW-1133">Transmembrane helix</keyword>
<evidence type="ECO:0000259" key="6">
    <source>
        <dbReference type="Pfam" id="PF07219"/>
    </source>
</evidence>
<evidence type="ECO:0000256" key="4">
    <source>
        <dbReference type="ARBA" id="ARBA00023136"/>
    </source>
</evidence>
<gene>
    <name evidence="7" type="ORF">PCAR9_A31584</name>
</gene>
<dbReference type="RefSeq" id="WP_104643515.1">
    <property type="nucleotide sequence ID" value="NZ_LT965928.1"/>
</dbReference>
<evidence type="ECO:0000313" key="8">
    <source>
        <dbReference type="Proteomes" id="UP000238288"/>
    </source>
</evidence>
<reference evidence="7 8" key="1">
    <citation type="submission" date="2017-11" db="EMBL/GenBank/DDBJ databases">
        <authorList>
            <person name="Han C.G."/>
        </authorList>
    </citation>
    <scope>NUCLEOTIDE SEQUENCE [LARGE SCALE GENOMIC DNA]</scope>
    <source>
        <strain evidence="8">ATCC 43555</strain>
    </source>
</reference>
<accession>A0A2K4XDG8</accession>
<dbReference type="Proteomes" id="UP000238288">
    <property type="component" value="Chromosome PCAR9a"/>
</dbReference>
<name>A0A2K4XDG8_PSEVC</name>